<keyword evidence="3" id="KW-1185">Reference proteome</keyword>
<dbReference type="OrthoDB" id="1001536at2"/>
<organism evidence="2 3">
    <name type="scientific">Phaeodactylibacter luteus</name>
    <dbReference type="NCBI Taxonomy" id="1564516"/>
    <lineage>
        <taxon>Bacteria</taxon>
        <taxon>Pseudomonadati</taxon>
        <taxon>Bacteroidota</taxon>
        <taxon>Saprospiria</taxon>
        <taxon>Saprospirales</taxon>
        <taxon>Haliscomenobacteraceae</taxon>
        <taxon>Phaeodactylibacter</taxon>
    </lineage>
</organism>
<evidence type="ECO:0000313" key="3">
    <source>
        <dbReference type="Proteomes" id="UP000321580"/>
    </source>
</evidence>
<name>A0A5C6RJE8_9BACT</name>
<dbReference type="Pfam" id="PF13568">
    <property type="entry name" value="OMP_b-brl_2"/>
    <property type="match status" value="1"/>
</dbReference>
<reference evidence="2 3" key="1">
    <citation type="submission" date="2019-08" db="EMBL/GenBank/DDBJ databases">
        <title>Genome of Phaeodactylibacter luteus.</title>
        <authorList>
            <person name="Bowman J.P."/>
        </authorList>
    </citation>
    <scope>NUCLEOTIDE SEQUENCE [LARGE SCALE GENOMIC DNA]</scope>
    <source>
        <strain evidence="2 3">KCTC 42180</strain>
    </source>
</reference>
<dbReference type="AlphaFoldDB" id="A0A5C6RJE8"/>
<gene>
    <name evidence="2" type="ORF">FRY97_17060</name>
</gene>
<comment type="caution">
    <text evidence="2">The sequence shown here is derived from an EMBL/GenBank/DDBJ whole genome shotgun (WGS) entry which is preliminary data.</text>
</comment>
<evidence type="ECO:0000313" key="2">
    <source>
        <dbReference type="EMBL" id="TXB61810.1"/>
    </source>
</evidence>
<dbReference type="Proteomes" id="UP000321580">
    <property type="component" value="Unassembled WGS sequence"/>
</dbReference>
<dbReference type="EMBL" id="VOOR01000044">
    <property type="protein sequence ID" value="TXB61810.1"/>
    <property type="molecule type" value="Genomic_DNA"/>
</dbReference>
<feature type="domain" description="Outer membrane protein beta-barrel" evidence="1">
    <location>
        <begin position="23"/>
        <end position="186"/>
    </location>
</feature>
<dbReference type="RefSeq" id="WP_147168780.1">
    <property type="nucleotide sequence ID" value="NZ_VOOR01000044.1"/>
</dbReference>
<proteinExistence type="predicted"/>
<dbReference type="InterPro" id="IPR025665">
    <property type="entry name" value="Beta-barrel_OMP_2"/>
</dbReference>
<accession>A0A5C6RJE8</accession>
<protein>
    <submittedName>
        <fullName evidence="2">PorT family protein</fullName>
    </submittedName>
</protein>
<evidence type="ECO:0000259" key="1">
    <source>
        <dbReference type="Pfam" id="PF13568"/>
    </source>
</evidence>
<sequence length="217" mass="24150">MKNHLMLPLLALLLLYGQPLLGQVRLGVRGGMFTTDLQVGEVAVPASGGSPALNLDLEEARFGIQAGLVLQIPLGEKLLLQPEALFNSNRVDYQVEELSGSGAAMRILSEKYQTLDLPMLLQYRLGPLRVAAGPVGHLYINSTSDLLTYDSYEQRFDDLTYGYQAGIGLDIWNLMFDFRYEGNFTKFGDHIYFNGERYAFSESPARLQFTVGLLFGK</sequence>